<dbReference type="GO" id="GO:0005524">
    <property type="term" value="F:ATP binding"/>
    <property type="evidence" value="ECO:0007669"/>
    <property type="project" value="UniProtKB-KW"/>
</dbReference>
<dbReference type="SMART" id="SM00382">
    <property type="entry name" value="AAA"/>
    <property type="match status" value="1"/>
</dbReference>
<keyword evidence="6" id="KW-1185">Reference proteome</keyword>
<dbReference type="EMBL" id="FQYY01000003">
    <property type="protein sequence ID" value="SHI68986.1"/>
    <property type="molecule type" value="Genomic_DNA"/>
</dbReference>
<dbReference type="PANTHER" id="PTHR42781:SF4">
    <property type="entry name" value="SPERMIDINE_PUTRESCINE IMPORT ATP-BINDING PROTEIN POTA"/>
    <property type="match status" value="1"/>
</dbReference>
<proteinExistence type="predicted"/>
<dbReference type="GO" id="GO:0016887">
    <property type="term" value="F:ATP hydrolysis activity"/>
    <property type="evidence" value="ECO:0007669"/>
    <property type="project" value="InterPro"/>
</dbReference>
<name>A0A1M6D6W7_9FLAO</name>
<dbReference type="InterPro" id="IPR003439">
    <property type="entry name" value="ABC_transporter-like_ATP-bd"/>
</dbReference>
<dbReference type="OrthoDB" id="9802264at2"/>
<keyword evidence="1" id="KW-0813">Transport</keyword>
<evidence type="ECO:0000313" key="5">
    <source>
        <dbReference type="EMBL" id="SHI68986.1"/>
    </source>
</evidence>
<dbReference type="STRING" id="579105.SAMN04488096_103333"/>
<evidence type="ECO:0000256" key="2">
    <source>
        <dbReference type="ARBA" id="ARBA00022741"/>
    </source>
</evidence>
<protein>
    <submittedName>
        <fullName evidence="5">ABC-type Fe3+/spermidine/putrescine transport systems, ATPase components</fullName>
    </submittedName>
</protein>
<dbReference type="InterPro" id="IPR027417">
    <property type="entry name" value="P-loop_NTPase"/>
</dbReference>
<dbReference type="Pfam" id="PF00005">
    <property type="entry name" value="ABC_tran"/>
    <property type="match status" value="1"/>
</dbReference>
<dbReference type="PROSITE" id="PS50893">
    <property type="entry name" value="ABC_TRANSPORTER_2"/>
    <property type="match status" value="1"/>
</dbReference>
<evidence type="ECO:0000256" key="3">
    <source>
        <dbReference type="ARBA" id="ARBA00022840"/>
    </source>
</evidence>
<dbReference type="InterPro" id="IPR050093">
    <property type="entry name" value="ABC_SmlMolc_Importer"/>
</dbReference>
<dbReference type="Proteomes" id="UP000184225">
    <property type="component" value="Unassembled WGS sequence"/>
</dbReference>
<accession>A0A1M6D6W7</accession>
<dbReference type="RefSeq" id="WP_073149435.1">
    <property type="nucleotide sequence ID" value="NZ_FQYY01000003.1"/>
</dbReference>
<dbReference type="AlphaFoldDB" id="A0A1M6D6W7"/>
<reference evidence="5 6" key="1">
    <citation type="submission" date="2016-11" db="EMBL/GenBank/DDBJ databases">
        <authorList>
            <person name="Jaros S."/>
            <person name="Januszkiewicz K."/>
            <person name="Wedrychowicz H."/>
        </authorList>
    </citation>
    <scope>NUCLEOTIDE SEQUENCE [LARGE SCALE GENOMIC DNA]</scope>
    <source>
        <strain evidence="5 6">DSM 21425</strain>
    </source>
</reference>
<dbReference type="Gene3D" id="3.40.50.300">
    <property type="entry name" value="P-loop containing nucleotide triphosphate hydrolases"/>
    <property type="match status" value="1"/>
</dbReference>
<organism evidence="5 6">
    <name type="scientific">Mesonia phycicola</name>
    <dbReference type="NCBI Taxonomy" id="579105"/>
    <lineage>
        <taxon>Bacteria</taxon>
        <taxon>Pseudomonadati</taxon>
        <taxon>Bacteroidota</taxon>
        <taxon>Flavobacteriia</taxon>
        <taxon>Flavobacteriales</taxon>
        <taxon>Flavobacteriaceae</taxon>
        <taxon>Mesonia</taxon>
    </lineage>
</organism>
<dbReference type="PROSITE" id="PS00211">
    <property type="entry name" value="ABC_TRANSPORTER_1"/>
    <property type="match status" value="1"/>
</dbReference>
<evidence type="ECO:0000313" key="6">
    <source>
        <dbReference type="Proteomes" id="UP000184225"/>
    </source>
</evidence>
<keyword evidence="3" id="KW-0067">ATP-binding</keyword>
<keyword evidence="2" id="KW-0547">Nucleotide-binding</keyword>
<gene>
    <name evidence="5" type="ORF">SAMN04488096_103333</name>
</gene>
<evidence type="ECO:0000256" key="1">
    <source>
        <dbReference type="ARBA" id="ARBA00022448"/>
    </source>
</evidence>
<dbReference type="PANTHER" id="PTHR42781">
    <property type="entry name" value="SPERMIDINE/PUTRESCINE IMPORT ATP-BINDING PROTEIN POTA"/>
    <property type="match status" value="1"/>
</dbReference>
<feature type="domain" description="ABC transporter" evidence="4">
    <location>
        <begin position="2"/>
        <end position="234"/>
    </location>
</feature>
<dbReference type="SUPFAM" id="SSF52540">
    <property type="entry name" value="P-loop containing nucleoside triphosphate hydrolases"/>
    <property type="match status" value="1"/>
</dbReference>
<dbReference type="InterPro" id="IPR003593">
    <property type="entry name" value="AAA+_ATPase"/>
</dbReference>
<sequence>MLKVNQVLFAYQNKATLQNIQFSVKKGSHTCIIGESGCGKSTLLKAVYGLLDLEEGSIYWNNEQVLGPAFNLVPGHPKMKYLAQEDHLMPYTTVSENIQKYLSRQYSEKSKQRTEELLEVIDMLHFAKTKVKNLSGGQKQRVALAQVLAREPELLLLDEPFNFIDNFRKNKLRRNIFNYLKKQKITCLFATHDSTDMLGFADQALVMKNGELIANNTPEQLYNLPPNQYIASLFKEVNVLKAELFEELTKEGIVLLYPSELKIHEEGKLTVKVKKCYFNGDHYFVETICKNNQLLYVNSKEELPTSSSIKISYPEDLLEKRLVQN</sequence>
<evidence type="ECO:0000259" key="4">
    <source>
        <dbReference type="PROSITE" id="PS50893"/>
    </source>
</evidence>
<dbReference type="InterPro" id="IPR017871">
    <property type="entry name" value="ABC_transporter-like_CS"/>
</dbReference>